<evidence type="ECO:0000313" key="2">
    <source>
        <dbReference type="Proteomes" id="UP000654452"/>
    </source>
</evidence>
<keyword evidence="2" id="KW-1185">Reference proteome</keyword>
<protein>
    <recommendedName>
        <fullName evidence="3">Flagellin C-terminal domain-containing protein</fullName>
    </recommendedName>
</protein>
<comment type="caution">
    <text evidence="1">The sequence shown here is derived from an EMBL/GenBank/DDBJ whole genome shotgun (WGS) entry which is preliminary data.</text>
</comment>
<accession>A0ABS1I1E5</accession>
<sequence>MSSGSFQKTGAGVTTTDVSLMINNAVALAQSSSSMSHATLALEQPGTIQRLASR</sequence>
<dbReference type="EMBL" id="JAEPIV010000010">
    <property type="protein sequence ID" value="MBK4720894.1"/>
    <property type="molecule type" value="Genomic_DNA"/>
</dbReference>
<evidence type="ECO:0000313" key="1">
    <source>
        <dbReference type="EMBL" id="MBK4720894.1"/>
    </source>
</evidence>
<reference evidence="1 2" key="1">
    <citation type="submission" date="2021-01" db="EMBL/GenBank/DDBJ databases">
        <title>Azospirillum sp. YIM DDC1 draft genome.</title>
        <authorList>
            <person name="Wang Y.-X."/>
        </authorList>
    </citation>
    <scope>NUCLEOTIDE SEQUENCE [LARGE SCALE GENOMIC DNA]</scope>
    <source>
        <strain evidence="1 2">YIM DDC1</strain>
    </source>
</reference>
<dbReference type="RefSeq" id="WP_186453067.1">
    <property type="nucleotide sequence ID" value="NZ_JAEPIV010000010.1"/>
</dbReference>
<gene>
    <name evidence="1" type="ORF">JJL56_18680</name>
</gene>
<organism evidence="1 2">
    <name type="scientific">Azospirillum aestuarii</name>
    <dbReference type="NCBI Taxonomy" id="2802052"/>
    <lineage>
        <taxon>Bacteria</taxon>
        <taxon>Pseudomonadati</taxon>
        <taxon>Pseudomonadota</taxon>
        <taxon>Alphaproteobacteria</taxon>
        <taxon>Rhodospirillales</taxon>
        <taxon>Azospirillaceae</taxon>
        <taxon>Azospirillum</taxon>
    </lineage>
</organism>
<dbReference type="Proteomes" id="UP000654452">
    <property type="component" value="Unassembled WGS sequence"/>
</dbReference>
<name>A0ABS1I1E5_9PROT</name>
<evidence type="ECO:0008006" key="3">
    <source>
        <dbReference type="Google" id="ProtNLM"/>
    </source>
</evidence>
<proteinExistence type="predicted"/>